<feature type="region of interest" description="Disordered" evidence="1">
    <location>
        <begin position="1"/>
        <end position="41"/>
    </location>
</feature>
<evidence type="ECO:0000313" key="2">
    <source>
        <dbReference type="EMBL" id="MDT0260775.1"/>
    </source>
</evidence>
<gene>
    <name evidence="2" type="ORF">RM423_05135</name>
</gene>
<dbReference type="RefSeq" id="WP_311421927.1">
    <property type="nucleotide sequence ID" value="NZ_JAVREH010000004.1"/>
</dbReference>
<feature type="region of interest" description="Disordered" evidence="1">
    <location>
        <begin position="192"/>
        <end position="231"/>
    </location>
</feature>
<proteinExistence type="predicted"/>
<evidence type="ECO:0000256" key="1">
    <source>
        <dbReference type="SAM" id="MobiDB-lite"/>
    </source>
</evidence>
<accession>A0ABU2J716</accession>
<sequence length="231" mass="24490">MALRRKEKRTERSKLDATPPWETRRPHQSAATTGPYDVVDAPSDDIDRLDLGALQIPADAGLEIRVEVGEDGQVAGITLVNPTGQMQLGVFAAPRNDGIWDEVRAEIKASISSQGGTVSEQEGEFGGELVGKLPAPGGFTPVRFVGVDGPRWFLRGMLAGGPADDSDAEAATPFLETFRQLVVVRGNDPLPVREPVPLRLPPQAADQLAQAAAEQELAEQQGAGSDPAPDA</sequence>
<reference evidence="3" key="1">
    <citation type="submission" date="2023-07" db="EMBL/GenBank/DDBJ databases">
        <title>30 novel species of actinomycetes from the DSMZ collection.</title>
        <authorList>
            <person name="Nouioui I."/>
        </authorList>
    </citation>
    <scope>NUCLEOTIDE SEQUENCE [LARGE SCALE GENOMIC DNA]</scope>
    <source>
        <strain evidence="3">DSM 44399</strain>
    </source>
</reference>
<comment type="caution">
    <text evidence="2">The sequence shown here is derived from an EMBL/GenBank/DDBJ whole genome shotgun (WGS) entry which is preliminary data.</text>
</comment>
<keyword evidence="3" id="KW-1185">Reference proteome</keyword>
<evidence type="ECO:0000313" key="3">
    <source>
        <dbReference type="Proteomes" id="UP001183176"/>
    </source>
</evidence>
<organism evidence="2 3">
    <name type="scientific">Jatrophihabitans lederbergiae</name>
    <dbReference type="NCBI Taxonomy" id="3075547"/>
    <lineage>
        <taxon>Bacteria</taxon>
        <taxon>Bacillati</taxon>
        <taxon>Actinomycetota</taxon>
        <taxon>Actinomycetes</taxon>
        <taxon>Jatrophihabitantales</taxon>
        <taxon>Jatrophihabitantaceae</taxon>
        <taxon>Jatrophihabitans</taxon>
    </lineage>
</organism>
<name>A0ABU2J716_9ACTN</name>
<dbReference type="Pfam" id="PF12502">
    <property type="entry name" value="DUF3710"/>
    <property type="match status" value="1"/>
</dbReference>
<dbReference type="Proteomes" id="UP001183176">
    <property type="component" value="Unassembled WGS sequence"/>
</dbReference>
<feature type="compositionally biased region" description="Low complexity" evidence="1">
    <location>
        <begin position="201"/>
        <end position="224"/>
    </location>
</feature>
<dbReference type="EMBL" id="JAVREH010000004">
    <property type="protein sequence ID" value="MDT0260775.1"/>
    <property type="molecule type" value="Genomic_DNA"/>
</dbReference>
<protein>
    <submittedName>
        <fullName evidence="2">DUF3710 domain-containing protein</fullName>
    </submittedName>
</protein>
<dbReference type="InterPro" id="IPR022183">
    <property type="entry name" value="DUF3710"/>
</dbReference>